<protein>
    <submittedName>
        <fullName evidence="3">Lipid-binding SYLF domain-containing protein</fullName>
    </submittedName>
</protein>
<dbReference type="InterPro" id="IPR051702">
    <property type="entry name" value="SH3_domain_YSC84-like"/>
</dbReference>
<feature type="chain" id="PRO_5045170283" evidence="1">
    <location>
        <begin position="19"/>
        <end position="229"/>
    </location>
</feature>
<keyword evidence="4" id="KW-1185">Reference proteome</keyword>
<dbReference type="PANTHER" id="PTHR15629">
    <property type="entry name" value="SH3YL1 PROTEIN"/>
    <property type="match status" value="1"/>
</dbReference>
<dbReference type="PROSITE" id="PS51257">
    <property type="entry name" value="PROKAR_LIPOPROTEIN"/>
    <property type="match status" value="1"/>
</dbReference>
<sequence length="229" mass="23866">MFARTSVLLLAWVALLVAGCKSTPTQEDTHARVDDAEKTLADFMRDPQMSWLQTHVHEAKAVMVSPAIYQAGFVVGGSGGPLLVIARSRTGSGWNGPAFYHMGSGSLGLQAGAQKAEMVALVMTDKALNSLLSTSFKFGGDVSIAAGPVGAGAAAPITSDIVTFTRTKGLYGGINLDGTVITIDDGRNHAFYGRTVTPVDILIEHSVTNPYGRKLGDVASAGVHAPPVK</sequence>
<evidence type="ECO:0000313" key="3">
    <source>
        <dbReference type="EMBL" id="MCS0609523.1"/>
    </source>
</evidence>
<dbReference type="EMBL" id="JANUGV010000004">
    <property type="protein sequence ID" value="MCS0609523.1"/>
    <property type="molecule type" value="Genomic_DNA"/>
</dbReference>
<feature type="signal peptide" evidence="1">
    <location>
        <begin position="1"/>
        <end position="18"/>
    </location>
</feature>
<dbReference type="RefSeq" id="WP_258857177.1">
    <property type="nucleotide sequence ID" value="NZ_JANUGV010000004.1"/>
</dbReference>
<dbReference type="CDD" id="cd11524">
    <property type="entry name" value="SYLF"/>
    <property type="match status" value="1"/>
</dbReference>
<dbReference type="Pfam" id="PF04366">
    <property type="entry name" value="Ysc84"/>
    <property type="match status" value="1"/>
</dbReference>
<feature type="domain" description="Ysc84 actin-binding" evidence="2">
    <location>
        <begin position="104"/>
        <end position="214"/>
    </location>
</feature>
<name>A0ABT2BLX3_9BURK</name>
<reference evidence="3 4" key="1">
    <citation type="submission" date="2022-08" db="EMBL/GenBank/DDBJ databases">
        <title>Reclassification of Massilia species as members of the genera Telluria, Duganella, Pseudoduganella, Mokoshia gen. nov. and Zemynaea gen. nov. using orthogonal and non-orthogonal genome-based approaches.</title>
        <authorList>
            <person name="Bowman J.P."/>
        </authorList>
    </citation>
    <scope>NUCLEOTIDE SEQUENCE [LARGE SCALE GENOMIC DNA]</scope>
    <source>
        <strain evidence="3 4">JCM 31607</strain>
    </source>
</reference>
<organism evidence="3 4">
    <name type="scientific">Massilia solisilvae</name>
    <dbReference type="NCBI Taxonomy" id="1811225"/>
    <lineage>
        <taxon>Bacteria</taxon>
        <taxon>Pseudomonadati</taxon>
        <taxon>Pseudomonadota</taxon>
        <taxon>Betaproteobacteria</taxon>
        <taxon>Burkholderiales</taxon>
        <taxon>Oxalobacteraceae</taxon>
        <taxon>Telluria group</taxon>
        <taxon>Massilia</taxon>
    </lineage>
</organism>
<evidence type="ECO:0000259" key="2">
    <source>
        <dbReference type="Pfam" id="PF04366"/>
    </source>
</evidence>
<proteinExistence type="predicted"/>
<dbReference type="Proteomes" id="UP001205861">
    <property type="component" value="Unassembled WGS sequence"/>
</dbReference>
<gene>
    <name evidence="3" type="ORF">NX773_15235</name>
</gene>
<keyword evidence="1" id="KW-0732">Signal</keyword>
<accession>A0ABT2BLX3</accession>
<evidence type="ECO:0000313" key="4">
    <source>
        <dbReference type="Proteomes" id="UP001205861"/>
    </source>
</evidence>
<dbReference type="InterPro" id="IPR007461">
    <property type="entry name" value="Ysc84_actin-binding"/>
</dbReference>
<comment type="caution">
    <text evidence="3">The sequence shown here is derived from an EMBL/GenBank/DDBJ whole genome shotgun (WGS) entry which is preliminary data.</text>
</comment>
<dbReference type="PANTHER" id="PTHR15629:SF2">
    <property type="entry name" value="SH3 DOMAIN-CONTAINING YSC84-LIKE PROTEIN 1"/>
    <property type="match status" value="1"/>
</dbReference>
<evidence type="ECO:0000256" key="1">
    <source>
        <dbReference type="SAM" id="SignalP"/>
    </source>
</evidence>